<dbReference type="Proteomes" id="UP000737113">
    <property type="component" value="Unassembled WGS sequence"/>
</dbReference>
<evidence type="ECO:0000259" key="8">
    <source>
        <dbReference type="SMART" id="SM00849"/>
    </source>
</evidence>
<dbReference type="InterPro" id="IPR035680">
    <property type="entry name" value="Clx_II_MBL"/>
</dbReference>
<accession>A0A972G476</accession>
<comment type="similarity">
    <text evidence="3 7">Belongs to the metallo-beta-lactamase superfamily. Glyoxalase II family.</text>
</comment>
<dbReference type="PIRSF" id="PIRSF005457">
    <property type="entry name" value="Glx"/>
    <property type="match status" value="1"/>
</dbReference>
<dbReference type="InterPro" id="IPR036866">
    <property type="entry name" value="RibonucZ/Hydroxyglut_hydro"/>
</dbReference>
<reference evidence="9" key="1">
    <citation type="submission" date="2020-04" db="EMBL/GenBank/DDBJ databases">
        <title>Description of Shewanella salipaludis sp. nov., isolated from a salt marsh.</title>
        <authorList>
            <person name="Park S."/>
            <person name="Yoon J.-H."/>
        </authorList>
    </citation>
    <scope>NUCLEOTIDE SEQUENCE</scope>
    <source>
        <strain evidence="9">SHSM-M6</strain>
    </source>
</reference>
<dbReference type="InterPro" id="IPR050110">
    <property type="entry name" value="Glyoxalase_II_hydrolase"/>
</dbReference>
<dbReference type="InterPro" id="IPR032282">
    <property type="entry name" value="HAGH_C"/>
</dbReference>
<dbReference type="PROSITE" id="PS00743">
    <property type="entry name" value="BETA_LACTAMASE_B_1"/>
    <property type="match status" value="1"/>
</dbReference>
<feature type="binding site" evidence="7">
    <location>
        <position position="59"/>
    </location>
    <ligand>
        <name>Zn(2+)</name>
        <dbReference type="ChEBI" id="CHEBI:29105"/>
        <label>2</label>
    </ligand>
</feature>
<dbReference type="Gene3D" id="3.60.15.10">
    <property type="entry name" value="Ribonuclease Z/Hydroxyacylglutathione hydrolase-like"/>
    <property type="match status" value="1"/>
</dbReference>
<dbReference type="AlphaFoldDB" id="A0A972G476"/>
<dbReference type="SUPFAM" id="SSF56281">
    <property type="entry name" value="Metallo-hydrolase/oxidoreductase"/>
    <property type="match status" value="1"/>
</dbReference>
<feature type="binding site" evidence="7">
    <location>
        <position position="57"/>
    </location>
    <ligand>
        <name>Zn(2+)</name>
        <dbReference type="ChEBI" id="CHEBI:29105"/>
        <label>1</label>
    </ligand>
</feature>
<feature type="binding site" evidence="7">
    <location>
        <position position="55"/>
    </location>
    <ligand>
        <name>Zn(2+)</name>
        <dbReference type="ChEBI" id="CHEBI:29105"/>
        <label>1</label>
    </ligand>
</feature>
<dbReference type="InterPro" id="IPR001018">
    <property type="entry name" value="Beta-lactamase_class-B_CS"/>
</dbReference>
<proteinExistence type="inferred from homology"/>
<name>A0A972G476_9GAMM</name>
<organism evidence="9 10">
    <name type="scientific">Shewanella salipaludis</name>
    <dbReference type="NCBI Taxonomy" id="2723052"/>
    <lineage>
        <taxon>Bacteria</taxon>
        <taxon>Pseudomonadati</taxon>
        <taxon>Pseudomonadota</taxon>
        <taxon>Gammaproteobacteria</taxon>
        <taxon>Alteromonadales</taxon>
        <taxon>Shewanellaceae</taxon>
        <taxon>Shewanella</taxon>
    </lineage>
</organism>
<evidence type="ECO:0000313" key="9">
    <source>
        <dbReference type="EMBL" id="NMH64125.1"/>
    </source>
</evidence>
<dbReference type="EMBL" id="JAAXYH010000002">
    <property type="protein sequence ID" value="NMH64125.1"/>
    <property type="molecule type" value="Genomic_DNA"/>
</dbReference>
<comment type="cofactor">
    <cofactor evidence="7">
        <name>Zn(2+)</name>
        <dbReference type="ChEBI" id="CHEBI:29105"/>
    </cofactor>
    <text evidence="7">Binds 2 Zn(2+) ions per subunit.</text>
</comment>
<feature type="binding site" evidence="7">
    <location>
        <position position="170"/>
    </location>
    <ligand>
        <name>Zn(2+)</name>
        <dbReference type="ChEBI" id="CHEBI:29105"/>
        <label>2</label>
    </ligand>
</feature>
<keyword evidence="10" id="KW-1185">Reference proteome</keyword>
<evidence type="ECO:0000256" key="5">
    <source>
        <dbReference type="ARBA" id="ARBA00022801"/>
    </source>
</evidence>
<evidence type="ECO:0000256" key="2">
    <source>
        <dbReference type="ARBA" id="ARBA00004963"/>
    </source>
</evidence>
<dbReference type="Pfam" id="PF00753">
    <property type="entry name" value="Lactamase_B"/>
    <property type="match status" value="1"/>
</dbReference>
<gene>
    <name evidence="7 9" type="primary">gloB</name>
    <name evidence="9" type="ORF">HC757_02905</name>
</gene>
<feature type="domain" description="Metallo-beta-lactamase" evidence="8">
    <location>
        <begin position="12"/>
        <end position="170"/>
    </location>
</feature>
<dbReference type="GO" id="GO:0019243">
    <property type="term" value="P:methylglyoxal catabolic process to D-lactate via S-lactoyl-glutathione"/>
    <property type="evidence" value="ECO:0007669"/>
    <property type="project" value="UniProtKB-UniRule"/>
</dbReference>
<evidence type="ECO:0000256" key="4">
    <source>
        <dbReference type="ARBA" id="ARBA00022723"/>
    </source>
</evidence>
<dbReference type="GO" id="GO:0017001">
    <property type="term" value="P:antibiotic catabolic process"/>
    <property type="evidence" value="ECO:0007669"/>
    <property type="project" value="InterPro"/>
</dbReference>
<comment type="pathway">
    <text evidence="2 7">Secondary metabolite metabolism; methylglyoxal degradation; (R)-lactate from methylglyoxal: step 2/2.</text>
</comment>
<keyword evidence="5 7" id="KW-0378">Hydrolase</keyword>
<evidence type="ECO:0000256" key="1">
    <source>
        <dbReference type="ARBA" id="ARBA00001623"/>
    </source>
</evidence>
<dbReference type="PANTHER" id="PTHR43705:SF1">
    <property type="entry name" value="HYDROXYACYLGLUTATHIONE HYDROLASE GLOB"/>
    <property type="match status" value="1"/>
</dbReference>
<dbReference type="SMART" id="SM00849">
    <property type="entry name" value="Lactamase_B"/>
    <property type="match status" value="1"/>
</dbReference>
<dbReference type="NCBIfam" id="TIGR03413">
    <property type="entry name" value="GSH_gloB"/>
    <property type="match status" value="1"/>
</dbReference>
<feature type="binding site" evidence="7">
    <location>
        <position position="132"/>
    </location>
    <ligand>
        <name>Zn(2+)</name>
        <dbReference type="ChEBI" id="CHEBI:29105"/>
        <label>2</label>
    </ligand>
</feature>
<feature type="binding site" evidence="7">
    <location>
        <position position="132"/>
    </location>
    <ligand>
        <name>Zn(2+)</name>
        <dbReference type="ChEBI" id="CHEBI:29105"/>
        <label>1</label>
    </ligand>
</feature>
<keyword evidence="4 7" id="KW-0479">Metal-binding</keyword>
<dbReference type="PANTHER" id="PTHR43705">
    <property type="entry name" value="HYDROXYACYLGLUTATHIONE HYDROLASE"/>
    <property type="match status" value="1"/>
</dbReference>
<dbReference type="HAMAP" id="MF_01374">
    <property type="entry name" value="Glyoxalase_2"/>
    <property type="match status" value="1"/>
</dbReference>
<dbReference type="GO" id="GO:0008270">
    <property type="term" value="F:zinc ion binding"/>
    <property type="evidence" value="ECO:0007669"/>
    <property type="project" value="InterPro"/>
</dbReference>
<comment type="function">
    <text evidence="7">Thiolesterase that catalyzes the hydrolysis of S-D-lactoyl-glutathione to form glutathione and D-lactic acid.</text>
</comment>
<feature type="binding site" evidence="7">
    <location>
        <position position="60"/>
    </location>
    <ligand>
        <name>Zn(2+)</name>
        <dbReference type="ChEBI" id="CHEBI:29105"/>
        <label>2</label>
    </ligand>
</feature>
<comment type="subunit">
    <text evidence="7">Monomer.</text>
</comment>
<dbReference type="EC" id="3.1.2.6" evidence="7"/>
<feature type="binding site" evidence="7">
    <location>
        <position position="115"/>
    </location>
    <ligand>
        <name>Zn(2+)</name>
        <dbReference type="ChEBI" id="CHEBI:29105"/>
        <label>1</label>
    </ligand>
</feature>
<sequence length="258" mass="28859">MLNISGIAAFNDNYIWLIWDQDPSKAYVVDPGDADAVLDYLAAHDLALTGILITHHHADHTGGIAKLQAHYGQALSVYGPEAEQIPGVNQPLPGDQNIHLPFIEPSCCIIRVPGHTSGHIAYLIQDALFCGDTLFSGGCGRLFEGTATQMLHSLTRLAQFPVNTRVYCAHEYTEANLAFALTVDPLNPQLREYQQWVVKARQHGIPTIPSELSTELAINPFLRCFRKDIQDAIEKKFNRTHLDELQTFTLLRQWKDNF</sequence>
<evidence type="ECO:0000256" key="7">
    <source>
        <dbReference type="HAMAP-Rule" id="MF_01374"/>
    </source>
</evidence>
<dbReference type="InterPro" id="IPR017782">
    <property type="entry name" value="Hydroxyacylglutathione_Hdrlase"/>
</dbReference>
<comment type="caution">
    <text evidence="9">The sequence shown here is derived from an EMBL/GenBank/DDBJ whole genome shotgun (WGS) entry which is preliminary data.</text>
</comment>
<comment type="catalytic activity">
    <reaction evidence="1 7">
        <text>an S-(2-hydroxyacyl)glutathione + H2O = a 2-hydroxy carboxylate + glutathione + H(+)</text>
        <dbReference type="Rhea" id="RHEA:21864"/>
        <dbReference type="ChEBI" id="CHEBI:15377"/>
        <dbReference type="ChEBI" id="CHEBI:15378"/>
        <dbReference type="ChEBI" id="CHEBI:57925"/>
        <dbReference type="ChEBI" id="CHEBI:58896"/>
        <dbReference type="ChEBI" id="CHEBI:71261"/>
        <dbReference type="EC" id="3.1.2.6"/>
    </reaction>
</comment>
<evidence type="ECO:0000256" key="6">
    <source>
        <dbReference type="ARBA" id="ARBA00022833"/>
    </source>
</evidence>
<dbReference type="RefSeq" id="WP_169562824.1">
    <property type="nucleotide sequence ID" value="NZ_JAAXYH010000002.1"/>
</dbReference>
<evidence type="ECO:0000256" key="3">
    <source>
        <dbReference type="ARBA" id="ARBA00006759"/>
    </source>
</evidence>
<dbReference type="CDD" id="cd07723">
    <property type="entry name" value="hydroxyacylglutathione_hydrolase_MBL-fold"/>
    <property type="match status" value="1"/>
</dbReference>
<dbReference type="GO" id="GO:0004416">
    <property type="term" value="F:hydroxyacylglutathione hydrolase activity"/>
    <property type="evidence" value="ECO:0007669"/>
    <property type="project" value="UniProtKB-UniRule"/>
</dbReference>
<protein>
    <recommendedName>
        <fullName evidence="7">Hydroxyacylglutathione hydrolase</fullName>
        <ecNumber evidence="7">3.1.2.6</ecNumber>
    </recommendedName>
    <alternativeName>
        <fullName evidence="7">Glyoxalase II</fullName>
        <shortName evidence="7">Glx II</shortName>
    </alternativeName>
</protein>
<dbReference type="GO" id="GO:0008800">
    <property type="term" value="F:beta-lactamase activity"/>
    <property type="evidence" value="ECO:0007669"/>
    <property type="project" value="InterPro"/>
</dbReference>
<evidence type="ECO:0000313" key="10">
    <source>
        <dbReference type="Proteomes" id="UP000737113"/>
    </source>
</evidence>
<dbReference type="InterPro" id="IPR001279">
    <property type="entry name" value="Metallo-B-lactamas"/>
</dbReference>
<keyword evidence="6 7" id="KW-0862">Zinc</keyword>
<dbReference type="Pfam" id="PF16123">
    <property type="entry name" value="HAGH_C"/>
    <property type="match status" value="1"/>
</dbReference>